<evidence type="ECO:0000313" key="3">
    <source>
        <dbReference type="Proteomes" id="UP000019373"/>
    </source>
</evidence>
<feature type="compositionally biased region" description="Basic and acidic residues" evidence="1">
    <location>
        <begin position="65"/>
        <end position="80"/>
    </location>
</feature>
<feature type="compositionally biased region" description="Basic and acidic residues" evidence="1">
    <location>
        <begin position="401"/>
        <end position="415"/>
    </location>
</feature>
<feature type="region of interest" description="Disordered" evidence="1">
    <location>
        <begin position="471"/>
        <end position="490"/>
    </location>
</feature>
<dbReference type="AlphaFoldDB" id="U1GCQ7"/>
<proteinExistence type="predicted"/>
<feature type="compositionally biased region" description="Polar residues" evidence="1">
    <location>
        <begin position="179"/>
        <end position="188"/>
    </location>
</feature>
<dbReference type="HOGENOM" id="CLU_533192_0_0_1"/>
<dbReference type="eggNOG" id="ENOG502RACM">
    <property type="taxonomic scope" value="Eukaryota"/>
</dbReference>
<feature type="region of interest" description="Disordered" evidence="1">
    <location>
        <begin position="120"/>
        <end position="311"/>
    </location>
</feature>
<protein>
    <submittedName>
        <fullName evidence="2">Uncharacterized protein</fullName>
    </submittedName>
</protein>
<organism evidence="2 3">
    <name type="scientific">Endocarpon pusillum (strain Z07020 / HMAS-L-300199)</name>
    <name type="common">Lichen-forming fungus</name>
    <dbReference type="NCBI Taxonomy" id="1263415"/>
    <lineage>
        <taxon>Eukaryota</taxon>
        <taxon>Fungi</taxon>
        <taxon>Dikarya</taxon>
        <taxon>Ascomycota</taxon>
        <taxon>Pezizomycotina</taxon>
        <taxon>Eurotiomycetes</taxon>
        <taxon>Chaetothyriomycetidae</taxon>
        <taxon>Verrucariales</taxon>
        <taxon>Verrucariaceae</taxon>
        <taxon>Endocarpon</taxon>
    </lineage>
</organism>
<reference evidence="3" key="1">
    <citation type="journal article" date="2014" name="BMC Genomics">
        <title>Genome characteristics reveal the impact of lichenization on lichen-forming fungus Endocarpon pusillum Hedwig (Verrucariales, Ascomycota).</title>
        <authorList>
            <person name="Wang Y.-Y."/>
            <person name="Liu B."/>
            <person name="Zhang X.-Y."/>
            <person name="Zhou Q.-M."/>
            <person name="Zhang T."/>
            <person name="Li H."/>
            <person name="Yu Y.-F."/>
            <person name="Zhang X.-L."/>
            <person name="Hao X.-Y."/>
            <person name="Wang M."/>
            <person name="Wang L."/>
            <person name="Wei J.-C."/>
        </authorList>
    </citation>
    <scope>NUCLEOTIDE SEQUENCE [LARGE SCALE GENOMIC DNA]</scope>
    <source>
        <strain evidence="3">Z07020 / HMAS-L-300199</strain>
    </source>
</reference>
<accession>U1GCQ7</accession>
<feature type="region of interest" description="Disordered" evidence="1">
    <location>
        <begin position="341"/>
        <end position="415"/>
    </location>
</feature>
<dbReference type="Proteomes" id="UP000019373">
    <property type="component" value="Unassembled WGS sequence"/>
</dbReference>
<gene>
    <name evidence="2" type="ORF">EPUS_00165</name>
</gene>
<dbReference type="GeneID" id="19235229"/>
<feature type="compositionally biased region" description="Polar residues" evidence="1">
    <location>
        <begin position="143"/>
        <end position="155"/>
    </location>
</feature>
<sequence>MPRGAHPPTWDRPQTLREARRAYLKAGRVPKLSAAQIRAAERAVEADKRAKDILAKQKRAREAKKKREEQEAKQREEQRKLVQLGKLPEESLWGKVRASQPRLHTFFGVPRDGKVEAQFSKASLDVQNRKSDARARSVEHSAENSQGSGQIQSSAPPALKSQKASCLPALQKVSASEACGQQHTTQPKHTYERSALHAAPVDQGQPDTQFSISGSQMLSEFADDKALEAELNGQSSPPKIVRDPSSHTLKRTAALQTGRPSKKRKTEDPSPATASSTKATRAISAQRSPLTLNNRAAEQFCTSSGSSLTQPGVHLPVVSGLDDIPTASQVEAMFWSQDFEDNGAHSDKENLAPCPTDFKITNSTVQTKSNKLAPAKPQRPCPSTAKPPVKKRSPPQQSALRSREDDKVFDNGHGSDEYFDNVFGDDFDENLLRLSSQVLGLKKDDSQIVSKKRSAEVLGVHRSTLPKLAKQASPLRSKVGDSPDSTQNSCYDLYGVNDEDLLELADMFNSS</sequence>
<feature type="region of interest" description="Disordered" evidence="1">
    <location>
        <begin position="55"/>
        <end position="82"/>
    </location>
</feature>
<evidence type="ECO:0000256" key="1">
    <source>
        <dbReference type="SAM" id="MobiDB-lite"/>
    </source>
</evidence>
<dbReference type="OrthoDB" id="4590776at2759"/>
<feature type="compositionally biased region" description="Polar residues" evidence="1">
    <location>
        <begin position="205"/>
        <end position="218"/>
    </location>
</feature>
<keyword evidence="3" id="KW-1185">Reference proteome</keyword>
<feature type="compositionally biased region" description="Polar residues" evidence="1">
    <location>
        <begin position="272"/>
        <end position="310"/>
    </location>
</feature>
<name>U1GCQ7_ENDPU</name>
<feature type="compositionally biased region" description="Polar residues" evidence="1">
    <location>
        <begin position="359"/>
        <end position="370"/>
    </location>
</feature>
<dbReference type="EMBL" id="KE720815">
    <property type="protein sequence ID" value="ERF75372.1"/>
    <property type="molecule type" value="Genomic_DNA"/>
</dbReference>
<dbReference type="RefSeq" id="XP_007787384.1">
    <property type="nucleotide sequence ID" value="XM_007789194.1"/>
</dbReference>
<evidence type="ECO:0000313" key="2">
    <source>
        <dbReference type="EMBL" id="ERF75372.1"/>
    </source>
</evidence>
<feature type="compositionally biased region" description="Basic and acidic residues" evidence="1">
    <location>
        <begin position="127"/>
        <end position="142"/>
    </location>
</feature>